<dbReference type="Proteomes" id="UP000015354">
    <property type="component" value="Unassembled WGS sequence"/>
</dbReference>
<sequence>MTLRTLASTAVLTIEALVSQLEKASANNARLTKQEEERTYARAQELNDAQEAIRSGEAALHEAMENVAREKQNAAAEKRALADLKQKLGAFFSDLTLATLFESTLNDSVPMLHFEDAALLEKELQEFVDFGAQLTKEKTSLAHLLAKERANAARLEDVVAEQKSGMQQLEEAGAQLNSQHKEELATLAHETAALQSTIQTREKEVADKQAEIVALAQTCEDQRKQQAEVSDRLKKDISGLEGSIAELKNTNQALSEEIKRLEEAHAGTTEAMKKKLKLIGADTLDDALVKWQALQCHVLMAELMQAEEEGRRQLVLQSASTLPLASLISPVAILAEVSSLFPDKSLVALPAAVASLLGADALLGPKGRAPGPQRGELLDFYTRLSRLLPPNRSCAELLTALRTRSRE</sequence>
<evidence type="ECO:0000256" key="1">
    <source>
        <dbReference type="SAM" id="Coils"/>
    </source>
</evidence>
<feature type="coiled-coil region" evidence="1">
    <location>
        <begin position="14"/>
        <end position="87"/>
    </location>
</feature>
<reference evidence="2 3" key="1">
    <citation type="journal article" date="2013" name="PLoS ONE">
        <title>Predicting the Proteins of Angomonas deanei, Strigomonas culicis and Their Respective Endosymbionts Reveals New Aspects of the Trypanosomatidae Family.</title>
        <authorList>
            <person name="Motta M.C."/>
            <person name="Martins A.C."/>
            <person name="de Souza S.S."/>
            <person name="Catta-Preta C.M."/>
            <person name="Silva R."/>
            <person name="Klein C.C."/>
            <person name="de Almeida L.G."/>
            <person name="de Lima Cunha O."/>
            <person name="Ciapina L.P."/>
            <person name="Brocchi M."/>
            <person name="Colabardini A.C."/>
            <person name="de Araujo Lima B."/>
            <person name="Machado C.R."/>
            <person name="de Almeida Soares C.M."/>
            <person name="Probst C.M."/>
            <person name="de Menezes C.B."/>
            <person name="Thompson C.E."/>
            <person name="Bartholomeu D.C."/>
            <person name="Gradia D.F."/>
            <person name="Pavoni D.P."/>
            <person name="Grisard E.C."/>
            <person name="Fantinatti-Garboggini F."/>
            <person name="Marchini F.K."/>
            <person name="Rodrigues-Luiz G.F."/>
            <person name="Wagner G."/>
            <person name="Goldman G.H."/>
            <person name="Fietto J.L."/>
            <person name="Elias M.C."/>
            <person name="Goldman M.H."/>
            <person name="Sagot M.F."/>
            <person name="Pereira M."/>
            <person name="Stoco P.H."/>
            <person name="de Mendonca-Neto R.P."/>
            <person name="Teixeira S.M."/>
            <person name="Maciel T.E."/>
            <person name="de Oliveira Mendes T.A."/>
            <person name="Urmenyi T.P."/>
            <person name="de Souza W."/>
            <person name="Schenkman S."/>
            <person name="de Vasconcelos A.T."/>
        </authorList>
    </citation>
    <scope>NUCLEOTIDE SEQUENCE [LARGE SCALE GENOMIC DNA]</scope>
</reference>
<feature type="coiled-coil region" evidence="1">
    <location>
        <begin position="152"/>
        <end position="271"/>
    </location>
</feature>
<proteinExistence type="predicted"/>
<accession>S9UPU4</accession>
<comment type="caution">
    <text evidence="2">The sequence shown here is derived from an EMBL/GenBank/DDBJ whole genome shotgun (WGS) entry which is preliminary data.</text>
</comment>
<organism evidence="2 3">
    <name type="scientific">Strigomonas culicis</name>
    <dbReference type="NCBI Taxonomy" id="28005"/>
    <lineage>
        <taxon>Eukaryota</taxon>
        <taxon>Discoba</taxon>
        <taxon>Euglenozoa</taxon>
        <taxon>Kinetoplastea</taxon>
        <taxon>Metakinetoplastina</taxon>
        <taxon>Trypanosomatida</taxon>
        <taxon>Trypanosomatidae</taxon>
        <taxon>Strigomonadinae</taxon>
        <taxon>Strigomonas</taxon>
    </lineage>
</organism>
<gene>
    <name evidence="2" type="ORF">STCU_11093</name>
</gene>
<keyword evidence="3" id="KW-1185">Reference proteome</keyword>
<evidence type="ECO:0000313" key="3">
    <source>
        <dbReference type="Proteomes" id="UP000015354"/>
    </source>
</evidence>
<evidence type="ECO:0000313" key="2">
    <source>
        <dbReference type="EMBL" id="EPY16636.1"/>
    </source>
</evidence>
<name>S9UPU4_9TRYP</name>
<protein>
    <submittedName>
        <fullName evidence="2">Uncharacterized protein</fullName>
    </submittedName>
</protein>
<keyword evidence="1" id="KW-0175">Coiled coil</keyword>
<dbReference type="EMBL" id="ATMH01010983">
    <property type="protein sequence ID" value="EPY16636.1"/>
    <property type="molecule type" value="Genomic_DNA"/>
</dbReference>
<dbReference type="AlphaFoldDB" id="S9UPU4"/>